<accession>A0A364VDU5</accession>
<dbReference type="InterPro" id="IPR042099">
    <property type="entry name" value="ANL_N_sf"/>
</dbReference>
<evidence type="ECO:0008006" key="3">
    <source>
        <dbReference type="Google" id="ProtNLM"/>
    </source>
</evidence>
<evidence type="ECO:0000313" key="2">
    <source>
        <dbReference type="Proteomes" id="UP000251047"/>
    </source>
</evidence>
<dbReference type="Proteomes" id="UP000251047">
    <property type="component" value="Unassembled WGS sequence"/>
</dbReference>
<comment type="caution">
    <text evidence="1">The sequence shown here is derived from an EMBL/GenBank/DDBJ whole genome shotgun (WGS) entry which is preliminary data.</text>
</comment>
<proteinExistence type="predicted"/>
<dbReference type="RefSeq" id="WP_112768733.1">
    <property type="nucleotide sequence ID" value="NZ_CP063191.1"/>
</dbReference>
<sequence>MDLIAPLLTNPASPRVTTYTPEGRAELSAETLANWSAKAANLLVELDLGAGDRVAVAAATGWQPITVALGAWRVGAAITEWRSDQEEPGALFTDSIEVAEAAAEAGVPEVYVLSTDPLGRAVWEPGRQPFGLNDYAEELRVQPDAYSGARVDGQPLLYGEDGPLFAQDFFARASTELPHGGRVLQTGWSSTAEMCEALLPLFAGGSVVLSTDCAPERLQQLAEVEKAVLR</sequence>
<reference evidence="1 2" key="1">
    <citation type="journal article" date="2018" name="Syst. Appl. Microbiol.">
        <title>Corynebacterium heidelbergense sp. nov., isolated from the preen glands of Egyptian geese (Alopochen aegyptiacus).</title>
        <authorList>
            <person name="Braun M.S."/>
            <person name="Wang E."/>
            <person name="Zimmermann S."/>
            <person name="Wink M."/>
        </authorList>
    </citation>
    <scope>NUCLEOTIDE SEQUENCE [LARGE SCALE GENOMIC DNA]</scope>
    <source>
        <strain evidence="1 2">DSM 104638</strain>
    </source>
</reference>
<dbReference type="InterPro" id="IPR017523">
    <property type="entry name" value="Rv3268"/>
</dbReference>
<gene>
    <name evidence="1" type="ORF">CWC39_01425</name>
</gene>
<dbReference type="Gene3D" id="3.40.50.12780">
    <property type="entry name" value="N-terminal domain of ligase-like"/>
    <property type="match status" value="1"/>
</dbReference>
<dbReference type="OrthoDB" id="3396763at2"/>
<dbReference type="EMBL" id="PHQP01000005">
    <property type="protein sequence ID" value="RAV34819.1"/>
    <property type="molecule type" value="Genomic_DNA"/>
</dbReference>
<organism evidence="1 2">
    <name type="scientific">Corynebacterium heidelbergense</name>
    <dbReference type="NCBI Taxonomy" id="2055947"/>
    <lineage>
        <taxon>Bacteria</taxon>
        <taxon>Bacillati</taxon>
        <taxon>Actinomycetota</taxon>
        <taxon>Actinomycetes</taxon>
        <taxon>Mycobacteriales</taxon>
        <taxon>Corynebacteriaceae</taxon>
        <taxon>Corynebacterium</taxon>
    </lineage>
</organism>
<dbReference type="SUPFAM" id="SSF56801">
    <property type="entry name" value="Acetyl-CoA synthetase-like"/>
    <property type="match status" value="1"/>
</dbReference>
<name>A0A364VDU5_9CORY</name>
<protein>
    <recommendedName>
        <fullName evidence="3">TIGR03089 family protein</fullName>
    </recommendedName>
</protein>
<evidence type="ECO:0000313" key="1">
    <source>
        <dbReference type="EMBL" id="RAV34819.1"/>
    </source>
</evidence>
<dbReference type="NCBIfam" id="TIGR03089">
    <property type="entry name" value="TIGR03089 family protein"/>
    <property type="match status" value="1"/>
</dbReference>
<dbReference type="AlphaFoldDB" id="A0A364VDU5"/>